<feature type="repeat" description="NHL" evidence="2">
    <location>
        <begin position="127"/>
        <end position="162"/>
    </location>
</feature>
<keyword evidence="6" id="KW-1185">Reference proteome</keyword>
<dbReference type="Gene3D" id="3.30.457.10">
    <property type="entry name" value="Copper amine oxidase-like, N-terminal domain"/>
    <property type="match status" value="1"/>
</dbReference>
<dbReference type="InterPro" id="IPR011042">
    <property type="entry name" value="6-blade_b-propeller_TolB-like"/>
</dbReference>
<comment type="caution">
    <text evidence="5">The sequence shown here is derived from an EMBL/GenBank/DDBJ whole genome shotgun (WGS) entry which is preliminary data.</text>
</comment>
<proteinExistence type="predicted"/>
<dbReference type="PANTHER" id="PTHR13833">
    <property type="match status" value="1"/>
</dbReference>
<dbReference type="STRING" id="1844972.A7K91_18325"/>
<evidence type="ECO:0000256" key="3">
    <source>
        <dbReference type="SAM" id="SignalP"/>
    </source>
</evidence>
<feature type="repeat" description="NHL" evidence="2">
    <location>
        <begin position="181"/>
        <end position="216"/>
    </location>
</feature>
<organism evidence="5 6">
    <name type="scientific">Paenibacillus oryzae</name>
    <dbReference type="NCBI Taxonomy" id="1844972"/>
    <lineage>
        <taxon>Bacteria</taxon>
        <taxon>Bacillati</taxon>
        <taxon>Bacillota</taxon>
        <taxon>Bacilli</taxon>
        <taxon>Bacillales</taxon>
        <taxon>Paenibacillaceae</taxon>
        <taxon>Paenibacillus</taxon>
    </lineage>
</organism>
<feature type="signal peptide" evidence="3">
    <location>
        <begin position="1"/>
        <end position="24"/>
    </location>
</feature>
<name>A0A1A5YK55_9BACL</name>
<accession>A0A1A5YK55</accession>
<dbReference type="AlphaFoldDB" id="A0A1A5YK55"/>
<evidence type="ECO:0000313" key="5">
    <source>
        <dbReference type="EMBL" id="OBR65943.1"/>
    </source>
</evidence>
<gene>
    <name evidence="5" type="ORF">A7K91_18325</name>
</gene>
<dbReference type="Pfam" id="PF01436">
    <property type="entry name" value="NHL"/>
    <property type="match status" value="6"/>
</dbReference>
<sequence length="564" mass="58609">MVKGASLLAASTLLALSVNIHAFAASESVKPFGIGDAIRGERGSLLLEVSTIAGSGEPGDRDGSALSAAFRSPQGLLALPDGTLYIADTTNHQIRKLSNGTVSTYAGLKYWIDGFSLPTGALSDGAADKAEFNSPVGMAGDTAGNLYVADADNHAIRKLSPQGKWSTLAGDGILGREDGVGKEARFYYPQSVAVDPDGNVYVADSLNHLIRKITPNGTVTTLNDKQNSGVQVMPGLLVESGGYRDGALAQALFNEPSGLALDAKGNLYISDTGNQLIRYIDLSSGTVSTVAGVAPAMTASPAAATAAASTNTVNGADGGAEGNLLYAEGGYRDGKAAEALFRFPRGLAVTPEGGLLIADSLNHAVRYLLNGEVITLAGGQDGERGWEDGIEGQHGLQMPSAVALGQDGTVLVADSYNNKIRKITLQKLPERKAGETAVRIVTGIEGKPLAVEAELRKGRTLAPVRAVGEALGYKVTYKQDTREALLEKEGLAVTLKLDEALALVSQNGATPVNYELDSAPFIQKGTAYIPVRYISELIDSSVEWHADSKTVIIRGASAGNGGNK</sequence>
<dbReference type="InterPro" id="IPR036582">
    <property type="entry name" value="Mao_N_sf"/>
</dbReference>
<dbReference type="Pfam" id="PF07833">
    <property type="entry name" value="Cu_amine_oxidN1"/>
    <property type="match status" value="1"/>
</dbReference>
<keyword evidence="1" id="KW-0677">Repeat</keyword>
<feature type="domain" description="Copper amine oxidase-like N-terminal" evidence="4">
    <location>
        <begin position="446"/>
        <end position="553"/>
    </location>
</feature>
<protein>
    <recommendedName>
        <fullName evidence="4">Copper amine oxidase-like N-terminal domain-containing protein</fullName>
    </recommendedName>
</protein>
<keyword evidence="3" id="KW-0732">Signal</keyword>
<dbReference type="InterPro" id="IPR001258">
    <property type="entry name" value="NHL_repeat"/>
</dbReference>
<dbReference type="CDD" id="cd14953">
    <property type="entry name" value="NHL_like_1"/>
    <property type="match status" value="1"/>
</dbReference>
<dbReference type="Gene3D" id="2.120.10.30">
    <property type="entry name" value="TolB, C-terminal domain"/>
    <property type="match status" value="4"/>
</dbReference>
<dbReference type="SUPFAM" id="SSF55383">
    <property type="entry name" value="Copper amine oxidase, domain N"/>
    <property type="match status" value="1"/>
</dbReference>
<feature type="chain" id="PRO_5008340403" description="Copper amine oxidase-like N-terminal domain-containing protein" evidence="3">
    <location>
        <begin position="25"/>
        <end position="564"/>
    </location>
</feature>
<dbReference type="PANTHER" id="PTHR13833:SF71">
    <property type="entry name" value="NHL DOMAIN-CONTAINING PROTEIN"/>
    <property type="match status" value="1"/>
</dbReference>
<dbReference type="PROSITE" id="PS51125">
    <property type="entry name" value="NHL"/>
    <property type="match status" value="2"/>
</dbReference>
<dbReference type="SUPFAM" id="SSF101898">
    <property type="entry name" value="NHL repeat"/>
    <property type="match status" value="1"/>
</dbReference>
<reference evidence="5 6" key="1">
    <citation type="submission" date="2016-05" db="EMBL/GenBank/DDBJ databases">
        <title>Paenibacillus oryzae. sp. nov., isolated from the rice root.</title>
        <authorList>
            <person name="Zhang J."/>
            <person name="Zhang X."/>
        </authorList>
    </citation>
    <scope>NUCLEOTIDE SEQUENCE [LARGE SCALE GENOMIC DNA]</scope>
    <source>
        <strain evidence="5 6">1DrF-4</strain>
    </source>
</reference>
<evidence type="ECO:0000256" key="2">
    <source>
        <dbReference type="PROSITE-ProRule" id="PRU00504"/>
    </source>
</evidence>
<evidence type="ECO:0000256" key="1">
    <source>
        <dbReference type="ARBA" id="ARBA00022737"/>
    </source>
</evidence>
<dbReference type="Proteomes" id="UP000092024">
    <property type="component" value="Unassembled WGS sequence"/>
</dbReference>
<dbReference type="EMBL" id="LYPA01000051">
    <property type="protein sequence ID" value="OBR65943.1"/>
    <property type="molecule type" value="Genomic_DNA"/>
</dbReference>
<dbReference type="InterPro" id="IPR012854">
    <property type="entry name" value="Cu_amine_oxidase-like_N"/>
</dbReference>
<evidence type="ECO:0000259" key="4">
    <source>
        <dbReference type="Pfam" id="PF07833"/>
    </source>
</evidence>
<evidence type="ECO:0000313" key="6">
    <source>
        <dbReference type="Proteomes" id="UP000092024"/>
    </source>
</evidence>